<dbReference type="InParanoid" id="A0A0D2HNV2"/>
<proteinExistence type="predicted"/>
<dbReference type="OrthoDB" id="9153951at2"/>
<feature type="transmembrane region" description="Helical" evidence="1">
    <location>
        <begin position="17"/>
        <end position="36"/>
    </location>
</feature>
<evidence type="ECO:0008006" key="4">
    <source>
        <dbReference type="Google" id="ProtNLM"/>
    </source>
</evidence>
<keyword evidence="1" id="KW-1133">Transmembrane helix</keyword>
<evidence type="ECO:0000313" key="2">
    <source>
        <dbReference type="EMBL" id="KIX12243.1"/>
    </source>
</evidence>
<dbReference type="AlphaFoldDB" id="A0A0D2HNV2"/>
<dbReference type="InterPro" id="IPR021354">
    <property type="entry name" value="DUF2975"/>
</dbReference>
<dbReference type="Proteomes" id="UP000032233">
    <property type="component" value="Unassembled WGS sequence"/>
</dbReference>
<feature type="transmembrane region" description="Helical" evidence="1">
    <location>
        <begin position="112"/>
        <end position="135"/>
    </location>
</feature>
<evidence type="ECO:0000256" key="1">
    <source>
        <dbReference type="SAM" id="Phobius"/>
    </source>
</evidence>
<dbReference type="Pfam" id="PF11188">
    <property type="entry name" value="DUF2975"/>
    <property type="match status" value="1"/>
</dbReference>
<dbReference type="PATRIC" id="fig|1429043.3.peg.4165"/>
<reference evidence="2 3" key="1">
    <citation type="submission" date="2013-11" db="EMBL/GenBank/DDBJ databases">
        <title>Metagenomic analysis of a methanogenic consortium involved in long chain n-alkane degradation.</title>
        <authorList>
            <person name="Davidova I.A."/>
            <person name="Callaghan A.V."/>
            <person name="Wawrik B."/>
            <person name="Pruitt S."/>
            <person name="Marks C."/>
            <person name="Duncan K.E."/>
            <person name="Suflita J.M."/>
        </authorList>
    </citation>
    <scope>NUCLEOTIDE SEQUENCE [LARGE SCALE GENOMIC DNA]</scope>
    <source>
        <strain evidence="2 3">SPR</strain>
    </source>
</reference>
<dbReference type="EMBL" id="AZAC01000034">
    <property type="protein sequence ID" value="KIX12243.1"/>
    <property type="molecule type" value="Genomic_DNA"/>
</dbReference>
<protein>
    <recommendedName>
        <fullName evidence="4">DUF2975 domain-containing protein</fullName>
    </recommendedName>
</protein>
<organism evidence="2 3">
    <name type="scientific">Dethiosulfatarculus sandiegensis</name>
    <dbReference type="NCBI Taxonomy" id="1429043"/>
    <lineage>
        <taxon>Bacteria</taxon>
        <taxon>Pseudomonadati</taxon>
        <taxon>Thermodesulfobacteriota</taxon>
        <taxon>Desulfarculia</taxon>
        <taxon>Desulfarculales</taxon>
        <taxon>Desulfarculaceae</taxon>
        <taxon>Dethiosulfatarculus</taxon>
    </lineage>
</organism>
<gene>
    <name evidence="2" type="ORF">X474_19650</name>
</gene>
<accession>A0A0D2HNV2</accession>
<keyword evidence="1" id="KW-0812">Transmembrane</keyword>
<keyword evidence="3" id="KW-1185">Reference proteome</keyword>
<keyword evidence="1" id="KW-0472">Membrane</keyword>
<comment type="caution">
    <text evidence="2">The sequence shown here is derived from an EMBL/GenBank/DDBJ whole genome shotgun (WGS) entry which is preliminary data.</text>
</comment>
<feature type="transmembrane region" description="Helical" evidence="1">
    <location>
        <begin position="56"/>
        <end position="82"/>
    </location>
</feature>
<evidence type="ECO:0000313" key="3">
    <source>
        <dbReference type="Proteomes" id="UP000032233"/>
    </source>
</evidence>
<name>A0A0D2HNV2_9BACT</name>
<feature type="transmembrane region" description="Helical" evidence="1">
    <location>
        <begin position="141"/>
        <end position="163"/>
    </location>
</feature>
<dbReference type="STRING" id="1429043.X474_19650"/>
<sequence>MNKSTDIEKASSRMQKVCALFMILLPLGVALIWFNVNQKTPNLDPWISSLPIEPKGPIPFTGIIMGMLAAMLPTGVVIYALARLRGLFGLYAKGSVFEFENVKCYRDLGRAILIWGLFCMLSKTLQVLIITFFTYPPGQRLLVLGVGPNEIGAVFIGVVVIIISRVMEKGRLINKENSLII</sequence>
<dbReference type="RefSeq" id="WP_044350802.1">
    <property type="nucleotide sequence ID" value="NZ_AZAC01000034.1"/>
</dbReference>